<proteinExistence type="predicted"/>
<dbReference type="EMBL" id="FQZN01000004">
    <property type="protein sequence ID" value="SHI60980.1"/>
    <property type="molecule type" value="Genomic_DNA"/>
</dbReference>
<accession>A0A1M6CIW4</accession>
<dbReference type="SUPFAM" id="SSF54593">
    <property type="entry name" value="Glyoxalase/Bleomycin resistance protein/Dihydroxybiphenyl dioxygenase"/>
    <property type="match status" value="1"/>
</dbReference>
<protein>
    <recommendedName>
        <fullName evidence="3">VOC domain-containing protein</fullName>
    </recommendedName>
</protein>
<dbReference type="eggNOG" id="ENOG5032SDB">
    <property type="taxonomic scope" value="Bacteria"/>
</dbReference>
<evidence type="ECO:0008006" key="3">
    <source>
        <dbReference type="Google" id="ProtNLM"/>
    </source>
</evidence>
<sequence>MNTMRKINHFGVPTTTPQPGEVYAEGLKVWLTNFNESPNKIEYLRFEEGSWMPELIQKVAHIAYEVDDLEAELKGAKVLVEPMPGGENLTIAFIEEEGIALELMQFDK</sequence>
<reference evidence="2" key="1">
    <citation type="submission" date="2016-11" db="EMBL/GenBank/DDBJ databases">
        <authorList>
            <person name="Varghese N."/>
            <person name="Submissions S."/>
        </authorList>
    </citation>
    <scope>NUCLEOTIDE SEQUENCE [LARGE SCALE GENOMIC DNA]</scope>
    <source>
        <strain evidence="2">DSM 26884</strain>
    </source>
</reference>
<keyword evidence="2" id="KW-1185">Reference proteome</keyword>
<dbReference type="InterPro" id="IPR029068">
    <property type="entry name" value="Glyas_Bleomycin-R_OHBP_Dase"/>
</dbReference>
<dbReference type="Proteomes" id="UP000184192">
    <property type="component" value="Unassembled WGS sequence"/>
</dbReference>
<dbReference type="AlphaFoldDB" id="A0A1M6CIW4"/>
<gene>
    <name evidence="1" type="ORF">SAMN05444350_104170</name>
</gene>
<evidence type="ECO:0000313" key="2">
    <source>
        <dbReference type="Proteomes" id="UP000184192"/>
    </source>
</evidence>
<dbReference type="Gene3D" id="3.10.180.10">
    <property type="entry name" value="2,3-Dihydroxybiphenyl 1,2-Dioxygenase, domain 1"/>
    <property type="match status" value="1"/>
</dbReference>
<name>A0A1M6CIW4_9BACE</name>
<evidence type="ECO:0000313" key="1">
    <source>
        <dbReference type="EMBL" id="SHI60980.1"/>
    </source>
</evidence>
<organism evidence="1 2">
    <name type="scientific">Bacteroides stercorirosoris</name>
    <dbReference type="NCBI Taxonomy" id="871324"/>
    <lineage>
        <taxon>Bacteria</taxon>
        <taxon>Pseudomonadati</taxon>
        <taxon>Bacteroidota</taxon>
        <taxon>Bacteroidia</taxon>
        <taxon>Bacteroidales</taxon>
        <taxon>Bacteroidaceae</taxon>
        <taxon>Bacteroides</taxon>
    </lineage>
</organism>